<keyword evidence="4" id="KW-1185">Reference proteome</keyword>
<evidence type="ECO:0000313" key="4">
    <source>
        <dbReference type="Proteomes" id="UP000530060"/>
    </source>
</evidence>
<evidence type="ECO:0000256" key="1">
    <source>
        <dbReference type="ARBA" id="ARBA00022729"/>
    </source>
</evidence>
<dbReference type="NCBIfam" id="TIGR04183">
    <property type="entry name" value="Por_Secre_tail"/>
    <property type="match status" value="1"/>
</dbReference>
<name>A0A6V6YUX3_9FLAO</name>
<organism evidence="3 4">
    <name type="scientific">Flavobacterium salmonis</name>
    <dbReference type="NCBI Taxonomy" id="2654844"/>
    <lineage>
        <taxon>Bacteria</taxon>
        <taxon>Pseudomonadati</taxon>
        <taxon>Bacteroidota</taxon>
        <taxon>Flavobacteriia</taxon>
        <taxon>Flavobacteriales</taxon>
        <taxon>Flavobacteriaceae</taxon>
        <taxon>Flavobacterium</taxon>
    </lineage>
</organism>
<gene>
    <name evidence="3" type="ORF">FLAT13_01598</name>
</gene>
<dbReference type="AlphaFoldDB" id="A0A6V6YUX3"/>
<sequence length="767" mass="84276">MYYICESEFVKMKKSFLYILFLIVFPNCFCQGTLSWESYFSYYEINDLSVSSTSIIAASENALFSKNLTTNILKTTTTVDGLSGQTISSIYHNEVLNKTLIGYENGLMIVINEKDGSMLKVVDIINKQLPSSIKKINHFMEYNGLIYVSCDFGIVQFNLATSKFGDTYFIGDTGAEISVKQTAVFNGFIYAATSLGIRRANSTSTNLVDYNQWSVVNSGDWSSVETLDSNLIAVNSAGYIHKYNSGSFIGFLQLSQSSTDMRSVNHNLFITTPSSVYVYNNQMALIRQISNTQVLDGSLSFTCATSKGDVISIATKENGLFNSSLSASASFENSMPSGPLRNSIFALQTGENSLWAVYGDYGGNYNPYPKDSYGISKFTQSGWLNIPYEKVLDAKSLIRVAIDPNDENKVYIGSFDTGLLKVENDVPTYLYGKANSSLEPIPNTPDVWVNGPVFDKSGNLWMNNSQVDNGIKVLKANGSWEIFSTKSIIPDISSCTFGRMSIDKNGTKWMATVNNGIIGFNEKGNVFKKITSGTDSGNLPTVDARVAVPDNNGQLWIGTTRGLRVLANVNSFQTENQLTTKPIIIVEDGLAQELLYEQFITDIVVDGANNKWIGTADSGVFLVSSNGQETKYHFTINNSPLPSNTINDIEINSRTGEVFIATDKGMISFKGTATNAKENLNNVYVYPNPVRPEFLGTVKIAGLLNKANVKITDIEGNLVYEAISEGGTIEWDTTAFGRYKVATGVYMIFVSAQDGSETKVKKVMIVR</sequence>
<protein>
    <submittedName>
        <fullName evidence="3">ABC transporter substrate-binding protein</fullName>
    </submittedName>
</protein>
<reference evidence="3 4" key="1">
    <citation type="submission" date="2020-06" db="EMBL/GenBank/DDBJ databases">
        <authorList>
            <person name="Criscuolo A."/>
        </authorList>
    </citation>
    <scope>NUCLEOTIDE SEQUENCE [LARGE SCALE GENOMIC DNA]</scope>
    <source>
        <strain evidence="4">CIP 111411</strain>
    </source>
</reference>
<dbReference type="InterPro" id="IPR048954">
    <property type="entry name" value="PorZ_N"/>
</dbReference>
<dbReference type="Gene3D" id="2.130.10.10">
    <property type="entry name" value="YVTN repeat-like/Quinoprotein amine dehydrogenase"/>
    <property type="match status" value="2"/>
</dbReference>
<dbReference type="InterPro" id="IPR026444">
    <property type="entry name" value="Secre_tail"/>
</dbReference>
<accession>A0A6V6YUX3</accession>
<dbReference type="Proteomes" id="UP000530060">
    <property type="component" value="Unassembled WGS sequence"/>
</dbReference>
<dbReference type="SUPFAM" id="SSF101898">
    <property type="entry name" value="NHL repeat"/>
    <property type="match status" value="1"/>
</dbReference>
<dbReference type="EMBL" id="CAIJDP010000062">
    <property type="protein sequence ID" value="CAD0003290.1"/>
    <property type="molecule type" value="Genomic_DNA"/>
</dbReference>
<proteinExistence type="predicted"/>
<keyword evidence="1" id="KW-0732">Signal</keyword>
<evidence type="ECO:0000313" key="3">
    <source>
        <dbReference type="EMBL" id="CAD0003290.1"/>
    </source>
</evidence>
<dbReference type="InterPro" id="IPR015943">
    <property type="entry name" value="WD40/YVTN_repeat-like_dom_sf"/>
</dbReference>
<evidence type="ECO:0000259" key="2">
    <source>
        <dbReference type="Pfam" id="PF21544"/>
    </source>
</evidence>
<comment type="caution">
    <text evidence="3">The sequence shown here is derived from an EMBL/GenBank/DDBJ whole genome shotgun (WGS) entry which is preliminary data.</text>
</comment>
<dbReference type="Pfam" id="PF21544">
    <property type="entry name" value="PorZ_N_b_propeller"/>
    <property type="match status" value="1"/>
</dbReference>
<feature type="domain" description="PorZ N-terminal beta-propeller" evidence="2">
    <location>
        <begin position="57"/>
        <end position="214"/>
    </location>
</feature>